<dbReference type="EMBL" id="CM007651">
    <property type="protein sequence ID" value="ONI31154.1"/>
    <property type="molecule type" value="Genomic_DNA"/>
</dbReference>
<evidence type="ECO:0000313" key="1">
    <source>
        <dbReference type="EMBL" id="ONI31154.1"/>
    </source>
</evidence>
<gene>
    <name evidence="1" type="ORF">PRUPE_1G296200</name>
</gene>
<protein>
    <submittedName>
        <fullName evidence="1">Uncharacterized protein</fullName>
    </submittedName>
</protein>
<accession>A0A251R542</accession>
<proteinExistence type="predicted"/>
<dbReference type="AlphaFoldDB" id="A0A251R542"/>
<organism evidence="1 2">
    <name type="scientific">Prunus persica</name>
    <name type="common">Peach</name>
    <name type="synonym">Amygdalus persica</name>
    <dbReference type="NCBI Taxonomy" id="3760"/>
    <lineage>
        <taxon>Eukaryota</taxon>
        <taxon>Viridiplantae</taxon>
        <taxon>Streptophyta</taxon>
        <taxon>Embryophyta</taxon>
        <taxon>Tracheophyta</taxon>
        <taxon>Spermatophyta</taxon>
        <taxon>Magnoliopsida</taxon>
        <taxon>eudicotyledons</taxon>
        <taxon>Gunneridae</taxon>
        <taxon>Pentapetalae</taxon>
        <taxon>rosids</taxon>
        <taxon>fabids</taxon>
        <taxon>Rosales</taxon>
        <taxon>Rosaceae</taxon>
        <taxon>Amygdaloideae</taxon>
        <taxon>Amygdaleae</taxon>
        <taxon>Prunus</taxon>
    </lineage>
</organism>
<reference evidence="1 2" key="1">
    <citation type="journal article" date="2013" name="Nat. Genet.">
        <title>The high-quality draft genome of peach (Prunus persica) identifies unique patterns of genetic diversity, domestication and genome evolution.</title>
        <authorList>
            <consortium name="International Peach Genome Initiative"/>
            <person name="Verde I."/>
            <person name="Abbott A.G."/>
            <person name="Scalabrin S."/>
            <person name="Jung S."/>
            <person name="Shu S."/>
            <person name="Marroni F."/>
            <person name="Zhebentyayeva T."/>
            <person name="Dettori M.T."/>
            <person name="Grimwood J."/>
            <person name="Cattonaro F."/>
            <person name="Zuccolo A."/>
            <person name="Rossini L."/>
            <person name="Jenkins J."/>
            <person name="Vendramin E."/>
            <person name="Meisel L.A."/>
            <person name="Decroocq V."/>
            <person name="Sosinski B."/>
            <person name="Prochnik S."/>
            <person name="Mitros T."/>
            <person name="Policriti A."/>
            <person name="Cipriani G."/>
            <person name="Dondini L."/>
            <person name="Ficklin S."/>
            <person name="Goodstein D.M."/>
            <person name="Xuan P."/>
            <person name="Del Fabbro C."/>
            <person name="Aramini V."/>
            <person name="Copetti D."/>
            <person name="Gonzalez S."/>
            <person name="Horner D.S."/>
            <person name="Falchi R."/>
            <person name="Lucas S."/>
            <person name="Mica E."/>
            <person name="Maldonado J."/>
            <person name="Lazzari B."/>
            <person name="Bielenberg D."/>
            <person name="Pirona R."/>
            <person name="Miculan M."/>
            <person name="Barakat A."/>
            <person name="Testolin R."/>
            <person name="Stella A."/>
            <person name="Tartarini S."/>
            <person name="Tonutti P."/>
            <person name="Arus P."/>
            <person name="Orellana A."/>
            <person name="Wells C."/>
            <person name="Main D."/>
            <person name="Vizzotto G."/>
            <person name="Silva H."/>
            <person name="Salamini F."/>
            <person name="Schmutz J."/>
            <person name="Morgante M."/>
            <person name="Rokhsar D.S."/>
        </authorList>
    </citation>
    <scope>NUCLEOTIDE SEQUENCE [LARGE SCALE GENOMIC DNA]</scope>
    <source>
        <strain evidence="2">cv. Nemared</strain>
    </source>
</reference>
<sequence>MSPISFRSRLDCEGRQIIFTRWFRRRLVGVVVLSRCSRICALLLHWHGGFVVRWWSCLDFALVCKVLVSIVRA</sequence>
<name>A0A251R542_PRUPE</name>
<dbReference type="Proteomes" id="UP000006882">
    <property type="component" value="Chromosome G1"/>
</dbReference>
<keyword evidence="2" id="KW-1185">Reference proteome</keyword>
<evidence type="ECO:0000313" key="2">
    <source>
        <dbReference type="Proteomes" id="UP000006882"/>
    </source>
</evidence>
<dbReference type="Gramene" id="ONI31154">
    <property type="protein sequence ID" value="ONI31154"/>
    <property type="gene ID" value="PRUPE_1G296200"/>
</dbReference>